<dbReference type="OrthoDB" id="9815126at2"/>
<dbReference type="RefSeq" id="WP_093351871.1">
    <property type="nucleotide sequence ID" value="NZ_FOUY01000038.1"/>
</dbReference>
<dbReference type="InterPro" id="IPR035959">
    <property type="entry name" value="RutC-like_sf"/>
</dbReference>
<protein>
    <submittedName>
        <fullName evidence="1">Enamine deaminase RidA, house cleaning of reactive enamine intermediates, YjgF/YER057c/UK114 family</fullName>
    </submittedName>
</protein>
<organism evidence="1 2">
    <name type="scientific">Pseudonocardia ammonioxydans</name>
    <dbReference type="NCBI Taxonomy" id="260086"/>
    <lineage>
        <taxon>Bacteria</taxon>
        <taxon>Bacillati</taxon>
        <taxon>Actinomycetota</taxon>
        <taxon>Actinomycetes</taxon>
        <taxon>Pseudonocardiales</taxon>
        <taxon>Pseudonocardiaceae</taxon>
        <taxon>Pseudonocardia</taxon>
    </lineage>
</organism>
<dbReference type="InterPro" id="IPR006175">
    <property type="entry name" value="YjgF/YER057c/UK114"/>
</dbReference>
<reference evidence="1 2" key="1">
    <citation type="submission" date="2016-10" db="EMBL/GenBank/DDBJ databases">
        <authorList>
            <person name="de Groot N.N."/>
        </authorList>
    </citation>
    <scope>NUCLEOTIDE SEQUENCE [LARGE SCALE GENOMIC DNA]</scope>
    <source>
        <strain evidence="1 2">CGMCC 4.1877</strain>
    </source>
</reference>
<dbReference type="EMBL" id="FOUY01000038">
    <property type="protein sequence ID" value="SFO23053.1"/>
    <property type="molecule type" value="Genomic_DNA"/>
</dbReference>
<sequence>MSRESVDAPGCGHATPIPAASRIGPLLASSVVAPYDVGTREVPADAGEQVANVFRRAGLILAAADAGWADVLRITFFTTGPATRDAIDRVWTEHFPDPESRPARHTQLVTLPAGMEVQCEFLAVLPA</sequence>
<evidence type="ECO:0000313" key="2">
    <source>
        <dbReference type="Proteomes" id="UP000199614"/>
    </source>
</evidence>
<dbReference type="SUPFAM" id="SSF55298">
    <property type="entry name" value="YjgF-like"/>
    <property type="match status" value="1"/>
</dbReference>
<dbReference type="Pfam" id="PF01042">
    <property type="entry name" value="Ribonuc_L-PSP"/>
    <property type="match status" value="1"/>
</dbReference>
<name>A0A1I5FHE3_PSUAM</name>
<gene>
    <name evidence="1" type="ORF">SAMN05216207_103813</name>
</gene>
<dbReference type="Proteomes" id="UP000199614">
    <property type="component" value="Unassembled WGS sequence"/>
</dbReference>
<keyword evidence="2" id="KW-1185">Reference proteome</keyword>
<dbReference type="AlphaFoldDB" id="A0A1I5FHE3"/>
<dbReference type="Gene3D" id="3.30.1330.40">
    <property type="entry name" value="RutC-like"/>
    <property type="match status" value="1"/>
</dbReference>
<evidence type="ECO:0000313" key="1">
    <source>
        <dbReference type="EMBL" id="SFO23053.1"/>
    </source>
</evidence>
<proteinExistence type="predicted"/>
<dbReference type="STRING" id="260086.SAMN05216207_103813"/>
<accession>A0A1I5FHE3</accession>